<dbReference type="Gene3D" id="3.90.226.10">
    <property type="entry name" value="2-enoyl-CoA Hydratase, Chain A, domain 1"/>
    <property type="match status" value="1"/>
</dbReference>
<dbReference type="InterPro" id="IPR029045">
    <property type="entry name" value="ClpP/crotonase-like_dom_sf"/>
</dbReference>
<dbReference type="GO" id="GO:0016746">
    <property type="term" value="F:acyltransferase activity"/>
    <property type="evidence" value="ECO:0007669"/>
    <property type="project" value="InterPro"/>
</dbReference>
<dbReference type="CDD" id="cd06558">
    <property type="entry name" value="crotonase-like"/>
    <property type="match status" value="1"/>
</dbReference>
<dbReference type="PANTHER" id="PTHR11941">
    <property type="entry name" value="ENOYL-COA HYDRATASE-RELATED"/>
    <property type="match status" value="1"/>
</dbReference>
<dbReference type="AlphaFoldDB" id="A0A4Q7UZH8"/>
<dbReference type="Pfam" id="PF00378">
    <property type="entry name" value="ECH_1"/>
    <property type="match status" value="1"/>
</dbReference>
<evidence type="ECO:0000256" key="5">
    <source>
        <dbReference type="ARBA" id="ARBA00023717"/>
    </source>
</evidence>
<name>A0A4Q7UZH8_PSEST</name>
<comment type="catalytic activity">
    <reaction evidence="5">
        <text>a 4-saturated-(3S)-3-hydroxyacyl-CoA = a (3E)-enoyl-CoA + H2O</text>
        <dbReference type="Rhea" id="RHEA:20724"/>
        <dbReference type="ChEBI" id="CHEBI:15377"/>
        <dbReference type="ChEBI" id="CHEBI:58521"/>
        <dbReference type="ChEBI" id="CHEBI:137480"/>
        <dbReference type="EC" id="4.2.1.17"/>
    </reaction>
</comment>
<dbReference type="InterPro" id="IPR016039">
    <property type="entry name" value="Thiolase-like"/>
</dbReference>
<evidence type="ECO:0000256" key="3">
    <source>
        <dbReference type="ARBA" id="ARBA00023239"/>
    </source>
</evidence>
<evidence type="ECO:0000313" key="9">
    <source>
        <dbReference type="Proteomes" id="UP000291591"/>
    </source>
</evidence>
<dbReference type="Pfam" id="PF18313">
    <property type="entry name" value="TLP1_add_C"/>
    <property type="match status" value="1"/>
</dbReference>
<evidence type="ECO:0000256" key="2">
    <source>
        <dbReference type="ARBA" id="ARBA00012076"/>
    </source>
</evidence>
<keyword evidence="8" id="KW-0808">Transferase</keyword>
<evidence type="ECO:0000256" key="4">
    <source>
        <dbReference type="ARBA" id="ARBA00023709"/>
    </source>
</evidence>
<dbReference type="InterPro" id="IPR001753">
    <property type="entry name" value="Enoyl-CoA_hydra/iso"/>
</dbReference>
<dbReference type="SUPFAM" id="SSF53901">
    <property type="entry name" value="Thiolase-like"/>
    <property type="match status" value="2"/>
</dbReference>
<dbReference type="EMBL" id="SHKL01000001">
    <property type="protein sequence ID" value="RZT87205.1"/>
    <property type="molecule type" value="Genomic_DNA"/>
</dbReference>
<accession>A0A4Q7UZH8</accession>
<dbReference type="GO" id="GO:0004300">
    <property type="term" value="F:enoyl-CoA hydratase activity"/>
    <property type="evidence" value="ECO:0007669"/>
    <property type="project" value="UniProtKB-EC"/>
</dbReference>
<dbReference type="Gene3D" id="3.40.47.10">
    <property type="match status" value="1"/>
</dbReference>
<dbReference type="InterPro" id="IPR040771">
    <property type="entry name" value="TLP1_add_C"/>
</dbReference>
<dbReference type="GO" id="GO:0006635">
    <property type="term" value="P:fatty acid beta-oxidation"/>
    <property type="evidence" value="ECO:0007669"/>
    <property type="project" value="TreeGrafter"/>
</dbReference>
<dbReference type="Gene3D" id="2.40.50.840">
    <property type="match status" value="1"/>
</dbReference>
<reference evidence="8 9" key="1">
    <citation type="submission" date="2019-02" db="EMBL/GenBank/DDBJ databases">
        <title>Sequencing the genomes of 1000 actinobacteria strains.</title>
        <authorList>
            <person name="Klenk H.-P."/>
        </authorList>
    </citation>
    <scope>NUCLEOTIDE SEQUENCE [LARGE SCALE GENOMIC DNA]</scope>
    <source>
        <strain evidence="8 9">DSM 45779</strain>
    </source>
</reference>
<evidence type="ECO:0000256" key="1">
    <source>
        <dbReference type="ARBA" id="ARBA00005254"/>
    </source>
</evidence>
<evidence type="ECO:0000313" key="8">
    <source>
        <dbReference type="EMBL" id="RZT87205.1"/>
    </source>
</evidence>
<dbReference type="OrthoDB" id="4470569at2"/>
<dbReference type="Proteomes" id="UP000291591">
    <property type="component" value="Unassembled WGS sequence"/>
</dbReference>
<feature type="domain" description="Thiolase-like protein type 1 additional C-terminal" evidence="7">
    <location>
        <begin position="422"/>
        <end position="496"/>
    </location>
</feature>
<dbReference type="FunFam" id="3.90.226.10:FF:000009">
    <property type="entry name" value="Carnitinyl-CoA dehydratase"/>
    <property type="match status" value="1"/>
</dbReference>
<evidence type="ECO:0000259" key="7">
    <source>
        <dbReference type="Pfam" id="PF18313"/>
    </source>
</evidence>
<evidence type="ECO:0000256" key="6">
    <source>
        <dbReference type="RuleBase" id="RU003707"/>
    </source>
</evidence>
<comment type="similarity">
    <text evidence="1 6">Belongs to the enoyl-CoA hydratase/isomerase family.</text>
</comment>
<dbReference type="Gene3D" id="1.10.12.10">
    <property type="entry name" value="Lyase 2-enoyl-coa Hydratase, Chain A, domain 2"/>
    <property type="match status" value="1"/>
</dbReference>
<protein>
    <recommendedName>
        <fullName evidence="2">enoyl-CoA hydratase</fullName>
        <ecNumber evidence="2">4.2.1.17</ecNumber>
    </recommendedName>
</protein>
<dbReference type="RefSeq" id="WP_130291388.1">
    <property type="nucleotide sequence ID" value="NZ_SHKL01000001.1"/>
</dbReference>
<dbReference type="EC" id="4.2.1.17" evidence="2"/>
<keyword evidence="3" id="KW-0456">Lyase</keyword>
<dbReference type="SUPFAM" id="SSF52096">
    <property type="entry name" value="ClpP/crotonase"/>
    <property type="match status" value="1"/>
</dbReference>
<dbReference type="InterPro" id="IPR014748">
    <property type="entry name" value="Enoyl-CoA_hydra_C"/>
</dbReference>
<dbReference type="NCBIfam" id="NF006105">
    <property type="entry name" value="PRK08257.1-4"/>
    <property type="match status" value="1"/>
</dbReference>
<dbReference type="InterPro" id="IPR018376">
    <property type="entry name" value="Enoyl-CoA_hyd/isom_CS"/>
</dbReference>
<proteinExistence type="inferred from homology"/>
<organism evidence="8 9">
    <name type="scientific">Pseudonocardia sediminis</name>
    <dbReference type="NCBI Taxonomy" id="1397368"/>
    <lineage>
        <taxon>Bacteria</taxon>
        <taxon>Bacillati</taxon>
        <taxon>Actinomycetota</taxon>
        <taxon>Actinomycetes</taxon>
        <taxon>Pseudonocardiales</taxon>
        <taxon>Pseudonocardiaceae</taxon>
        <taxon>Pseudonocardia</taxon>
    </lineage>
</organism>
<comment type="catalytic activity">
    <reaction evidence="4">
        <text>a (3S)-3-hydroxyacyl-CoA = a (2E)-enoyl-CoA + H2O</text>
        <dbReference type="Rhea" id="RHEA:16105"/>
        <dbReference type="ChEBI" id="CHEBI:15377"/>
        <dbReference type="ChEBI" id="CHEBI:57318"/>
        <dbReference type="ChEBI" id="CHEBI:58856"/>
        <dbReference type="EC" id="4.2.1.17"/>
    </reaction>
</comment>
<dbReference type="PANTHER" id="PTHR11941:SF54">
    <property type="entry name" value="ENOYL-COA HYDRATASE, MITOCHONDRIAL"/>
    <property type="match status" value="1"/>
</dbReference>
<dbReference type="PROSITE" id="PS00166">
    <property type="entry name" value="ENOYL_COA_HYDRATASE"/>
    <property type="match status" value="1"/>
</dbReference>
<sequence length="783" mass="81471">MTDRTPVLIGVGQASDPIDAPGYRRLSAVGLGAEAARAALDDTGADPAAVAAALDTVAGVRQFEISTPMSHAPLGRSTNFPRSVAARVGADPGRAVLDVTGGQSPQHLVTELAAAIAGGTVDAALVVGAEAISTARHLAGTDDAPDFTETVDGQLEDRGFGLEGLATRAQLAHGLVGMPPQYALVENARRARLGRDRGTYATEMGELFAPFTRVAAANPHAAAPTARTADELVTPGDRNRPIADPYPRYLVSRDQVNQGAAAVLTSVAVARRLGVPQERWVYLHGHADLRERDLLDRPDLGVGPASGAAVRHALEVAGIGLDDLATLDLYSCFPVAVSHVCDQLGIAPDDPRGLTLTGGLPFFGGAGNDYSLHAIAETVARARATPGSYGLVGANGGVLSKYSVGIYSTTPTGWRADRSTEIQAGLDAVGVPDRIVHADGPATVETWTVVHGKGGDRTGIVVGRDAGGRRFLARTVDGDDETLDLLAGEPAGAAVYARSFGVGNRVTTTRSRMDELAPRRAPGLRGSYEHVRVHRDGHLLEVTIDRPDARNALTPPANDELDEVFDAFFADPELWVAILTGAGEQAFSAGNDLRWTASGKPMWVPKNGFAGLTGRAGMTKPVIAAVNGFAMGGGCEIAMACHLVVADETARFALSEVKVGLVAAAGGLVRLPRLVGPALATEMILTGRRLSAAEALDAGLVNRVVPAGTALDGARALAAEILDGSPTSVRTSLQIMDETDGIADTVDAVNHPSTALDELMLSADAIEGVTAFAQKRRPRWRNR</sequence>
<keyword evidence="9" id="KW-1185">Reference proteome</keyword>
<comment type="caution">
    <text evidence="8">The sequence shown here is derived from an EMBL/GenBank/DDBJ whole genome shotgun (WGS) entry which is preliminary data.</text>
</comment>
<gene>
    <name evidence="8" type="ORF">EV383_4115</name>
</gene>